<proteinExistence type="predicted"/>
<dbReference type="InterPro" id="IPR010998">
    <property type="entry name" value="Integrase_recombinase_N"/>
</dbReference>
<sequence length="344" mass="37398">MERTLGAYARIWRAGLSADPRTLEQIDSRLSKWVYGKPINDQSMGAPAKRPSLIQAWIKDMESTLMASSIKGVVDTLGAIFEAAVDDQVVGRNPVKAQSVKPPTPARKKVVPWTLEQIEAMAAALGELYGPMVFLGAGCGHRQGELFGVAVEDVDFLGRMVHVNRQVRLIGGRLVFSPPKRGKTRTVPLPESLGLRLSAHIAQHPPVTVTLPWVEKGKPGSNLVTVELLFPGPNGSALHRNTFNHTWRVGLERAGIVPPPAKGERRKSHREHGCHVLRHRRGSVPGSTFARSLNTSVMPTLASRSGRTHLMPKAADRARKAMGAFFSQEQTGLSALVVPSGRSI</sequence>
<dbReference type="EMBL" id="BOOF01000001">
    <property type="protein sequence ID" value="GIH59277.1"/>
    <property type="molecule type" value="Genomic_DNA"/>
</dbReference>
<dbReference type="InterPro" id="IPR011010">
    <property type="entry name" value="DNA_brk_join_enz"/>
</dbReference>
<reference evidence="4 5" key="1">
    <citation type="submission" date="2021-01" db="EMBL/GenBank/DDBJ databases">
        <title>Whole genome shotgun sequence of Microbispora siamensis NBRC 104113.</title>
        <authorList>
            <person name="Komaki H."/>
            <person name="Tamura T."/>
        </authorList>
    </citation>
    <scope>NUCLEOTIDE SEQUENCE [LARGE SCALE GENOMIC DNA]</scope>
    <source>
        <strain evidence="4 5">NBRC 104113</strain>
    </source>
</reference>
<keyword evidence="5" id="KW-1185">Reference proteome</keyword>
<gene>
    <name evidence="4" type="ORF">Msi02_00940</name>
</gene>
<organism evidence="4 5">
    <name type="scientific">Microbispora siamensis</name>
    <dbReference type="NCBI Taxonomy" id="564413"/>
    <lineage>
        <taxon>Bacteria</taxon>
        <taxon>Bacillati</taxon>
        <taxon>Actinomycetota</taxon>
        <taxon>Actinomycetes</taxon>
        <taxon>Streptosporangiales</taxon>
        <taxon>Streptosporangiaceae</taxon>
        <taxon>Microbispora</taxon>
    </lineage>
</organism>
<evidence type="ECO:0000313" key="4">
    <source>
        <dbReference type="EMBL" id="GIH59277.1"/>
    </source>
</evidence>
<evidence type="ECO:0000256" key="1">
    <source>
        <dbReference type="ARBA" id="ARBA00023125"/>
    </source>
</evidence>
<dbReference type="InterPro" id="IPR013762">
    <property type="entry name" value="Integrase-like_cat_sf"/>
</dbReference>
<dbReference type="SUPFAM" id="SSF56349">
    <property type="entry name" value="DNA breaking-rejoining enzymes"/>
    <property type="match status" value="1"/>
</dbReference>
<dbReference type="Proteomes" id="UP000660454">
    <property type="component" value="Unassembled WGS sequence"/>
</dbReference>
<keyword evidence="1" id="KW-0238">DNA-binding</keyword>
<evidence type="ECO:0000259" key="3">
    <source>
        <dbReference type="PROSITE" id="PS51898"/>
    </source>
</evidence>
<dbReference type="PROSITE" id="PS51898">
    <property type="entry name" value="TYR_RECOMBINASE"/>
    <property type="match status" value="1"/>
</dbReference>
<protein>
    <recommendedName>
        <fullName evidence="3">Tyr recombinase domain-containing protein</fullName>
    </recommendedName>
</protein>
<dbReference type="Gene3D" id="1.10.443.10">
    <property type="entry name" value="Intergrase catalytic core"/>
    <property type="match status" value="1"/>
</dbReference>
<dbReference type="Gene3D" id="1.10.150.130">
    <property type="match status" value="1"/>
</dbReference>
<keyword evidence="2" id="KW-0233">DNA recombination</keyword>
<dbReference type="InterPro" id="IPR002104">
    <property type="entry name" value="Integrase_catalytic"/>
</dbReference>
<feature type="domain" description="Tyr recombinase" evidence="3">
    <location>
        <begin position="108"/>
        <end position="323"/>
    </location>
</feature>
<evidence type="ECO:0000313" key="5">
    <source>
        <dbReference type="Proteomes" id="UP000660454"/>
    </source>
</evidence>
<comment type="caution">
    <text evidence="4">The sequence shown here is derived from an EMBL/GenBank/DDBJ whole genome shotgun (WGS) entry which is preliminary data.</text>
</comment>
<name>A0ABQ4GCW7_9ACTN</name>
<evidence type="ECO:0000256" key="2">
    <source>
        <dbReference type="ARBA" id="ARBA00023172"/>
    </source>
</evidence>
<accession>A0ABQ4GCW7</accession>
<dbReference type="Pfam" id="PF00589">
    <property type="entry name" value="Phage_integrase"/>
    <property type="match status" value="1"/>
</dbReference>